<evidence type="ECO:0000256" key="5">
    <source>
        <dbReference type="ARBA" id="ARBA00022989"/>
    </source>
</evidence>
<dbReference type="GO" id="GO:0004888">
    <property type="term" value="F:transmembrane signaling receptor activity"/>
    <property type="evidence" value="ECO:0007669"/>
    <property type="project" value="InterPro"/>
</dbReference>
<dbReference type="CDD" id="cd12912">
    <property type="entry name" value="PDC2_MCP_like"/>
    <property type="match status" value="1"/>
</dbReference>
<dbReference type="InterPro" id="IPR004090">
    <property type="entry name" value="Chemotax_Me-accpt_rcpt"/>
</dbReference>
<keyword evidence="6 9" id="KW-0472">Membrane</keyword>
<dbReference type="PRINTS" id="PR00260">
    <property type="entry name" value="CHEMTRNSDUCR"/>
</dbReference>
<dbReference type="GO" id="GO:0005886">
    <property type="term" value="C:plasma membrane"/>
    <property type="evidence" value="ECO:0007669"/>
    <property type="project" value="UniProtKB-SubCell"/>
</dbReference>
<dbReference type="Gene3D" id="6.10.340.10">
    <property type="match status" value="1"/>
</dbReference>
<dbReference type="FunFam" id="1.10.287.950:FF:000001">
    <property type="entry name" value="Methyl-accepting chemotaxis sensory transducer"/>
    <property type="match status" value="1"/>
</dbReference>
<dbReference type="Pfam" id="PF02743">
    <property type="entry name" value="dCache_1"/>
    <property type="match status" value="1"/>
</dbReference>
<keyword evidence="2" id="KW-1003">Cell membrane</keyword>
<sequence>MQKLFITSKIKSLKTKLILNTIPVVVLTALLSLGVGVYSSYQGLTQNVNSDLTSMGQILTESITHGLDNMKSSLQSVASSNTLGAPGLNEPAIANLLEQQRSSYGYESLSLVSRDGKIVSADPHLNGKSVADQAYFQAALTGKTYFSEPMKDLNGNFRVIACTPISNDNFKGVLMATMDAHVYSPFIQNVVVGKTGSAFIINKDGVLIGNIAPEKIDQRKTAEIYKYADLTQSGITIYSYSTGDRICYHAPLPGTDGWSFGIVAPIKEMTSSIEYTIIGLLISSVVCILLGVLFTRTTARSIANPITLVCRRLEQLAEGDLHSETADIRAQDETGILSDSLKKTVLSLRGYMDEITHVLHEVSTGNLLVKPELEYSGDFVPIRESLDNITQSLHESMSAINQASDQVASGSEQLATGAQSLALGSTEQASSIEELSSAISEIAEYVKVNAQNAGGASESAEDVRAKIEVSNRYMKDMVEAMSRINSSSDEIEKIVKTIEDISFQTNILALNAAVEAARAGSAGKGFAVVADEVRNLATKSAHAVKDTALLIGHSREQVEKGTVIAGDTEQALTKVVQSIRVVADNVEQISEASLHQSERIDQVTQSMNQISGVVQTNSATAEESAAASEELSGQAQILKELVEKFRL</sequence>
<dbReference type="Pfam" id="PF00672">
    <property type="entry name" value="HAMP"/>
    <property type="match status" value="1"/>
</dbReference>
<dbReference type="RefSeq" id="WP_326839680.1">
    <property type="nucleotide sequence ID" value="NZ_SVNY01000001.1"/>
</dbReference>
<name>A0A928KUY5_9FIRM</name>
<evidence type="ECO:0000256" key="1">
    <source>
        <dbReference type="ARBA" id="ARBA00004651"/>
    </source>
</evidence>
<evidence type="ECO:0000313" key="13">
    <source>
        <dbReference type="Proteomes" id="UP000754750"/>
    </source>
</evidence>
<evidence type="ECO:0000259" key="11">
    <source>
        <dbReference type="PROSITE" id="PS50885"/>
    </source>
</evidence>
<evidence type="ECO:0000256" key="3">
    <source>
        <dbReference type="ARBA" id="ARBA00022500"/>
    </source>
</evidence>
<dbReference type="InterPro" id="IPR051310">
    <property type="entry name" value="MCP_chemotaxis"/>
</dbReference>
<dbReference type="PROSITE" id="PS50885">
    <property type="entry name" value="HAMP"/>
    <property type="match status" value="1"/>
</dbReference>
<dbReference type="PANTHER" id="PTHR43531:SF11">
    <property type="entry name" value="METHYL-ACCEPTING CHEMOTAXIS PROTEIN 3"/>
    <property type="match status" value="1"/>
</dbReference>
<dbReference type="Pfam" id="PF00015">
    <property type="entry name" value="MCPsignal"/>
    <property type="match status" value="1"/>
</dbReference>
<dbReference type="PANTHER" id="PTHR43531">
    <property type="entry name" value="PROTEIN ICFG"/>
    <property type="match status" value="1"/>
</dbReference>
<keyword evidence="3" id="KW-0145">Chemotaxis</keyword>
<dbReference type="SUPFAM" id="SSF58104">
    <property type="entry name" value="Methyl-accepting chemotaxis protein (MCP) signaling domain"/>
    <property type="match status" value="1"/>
</dbReference>
<dbReference type="CDD" id="cd11386">
    <property type="entry name" value="MCP_signal"/>
    <property type="match status" value="1"/>
</dbReference>
<dbReference type="AlphaFoldDB" id="A0A928KUY5"/>
<reference evidence="12" key="1">
    <citation type="submission" date="2019-04" db="EMBL/GenBank/DDBJ databases">
        <title>Evolution of Biomass-Degrading Anaerobic Consortia Revealed by Metagenomics.</title>
        <authorList>
            <person name="Peng X."/>
        </authorList>
    </citation>
    <scope>NUCLEOTIDE SEQUENCE</scope>
    <source>
        <strain evidence="12">SIG551</strain>
    </source>
</reference>
<feature type="domain" description="HAMP" evidence="11">
    <location>
        <begin position="300"/>
        <end position="353"/>
    </location>
</feature>
<evidence type="ECO:0000256" key="8">
    <source>
        <dbReference type="PROSITE-ProRule" id="PRU00284"/>
    </source>
</evidence>
<dbReference type="PROSITE" id="PS50111">
    <property type="entry name" value="CHEMOTAXIS_TRANSDUC_2"/>
    <property type="match status" value="1"/>
</dbReference>
<evidence type="ECO:0000256" key="4">
    <source>
        <dbReference type="ARBA" id="ARBA00022692"/>
    </source>
</evidence>
<protein>
    <submittedName>
        <fullName evidence="12">HAMP domain-containing protein</fullName>
    </submittedName>
</protein>
<keyword evidence="5 9" id="KW-1133">Transmembrane helix</keyword>
<proteinExistence type="inferred from homology"/>
<gene>
    <name evidence="12" type="ORF">E7512_00720</name>
</gene>
<keyword evidence="4 9" id="KW-0812">Transmembrane</keyword>
<keyword evidence="8" id="KW-0807">Transducer</keyword>
<organism evidence="12 13">
    <name type="scientific">Faecalispora sporosphaeroides</name>
    <dbReference type="NCBI Taxonomy" id="1549"/>
    <lineage>
        <taxon>Bacteria</taxon>
        <taxon>Bacillati</taxon>
        <taxon>Bacillota</taxon>
        <taxon>Clostridia</taxon>
        <taxon>Eubacteriales</taxon>
        <taxon>Oscillospiraceae</taxon>
        <taxon>Faecalispora</taxon>
    </lineage>
</organism>
<dbReference type="SMART" id="SM00283">
    <property type="entry name" value="MA"/>
    <property type="match status" value="1"/>
</dbReference>
<dbReference type="GO" id="GO:0007165">
    <property type="term" value="P:signal transduction"/>
    <property type="evidence" value="ECO:0007669"/>
    <property type="project" value="UniProtKB-KW"/>
</dbReference>
<dbReference type="InterPro" id="IPR004089">
    <property type="entry name" value="MCPsignal_dom"/>
</dbReference>
<dbReference type="EMBL" id="SVNY01000001">
    <property type="protein sequence ID" value="MBE6832104.1"/>
    <property type="molecule type" value="Genomic_DNA"/>
</dbReference>
<comment type="subcellular location">
    <subcellularLocation>
        <location evidence="1">Cell membrane</location>
        <topology evidence="1">Multi-pass membrane protein</topology>
    </subcellularLocation>
</comment>
<dbReference type="Gene3D" id="1.10.287.950">
    <property type="entry name" value="Methyl-accepting chemotaxis protein"/>
    <property type="match status" value="1"/>
</dbReference>
<dbReference type="Gene3D" id="3.30.450.20">
    <property type="entry name" value="PAS domain"/>
    <property type="match status" value="1"/>
</dbReference>
<dbReference type="InterPro" id="IPR033479">
    <property type="entry name" value="dCache_1"/>
</dbReference>
<dbReference type="GO" id="GO:0006935">
    <property type="term" value="P:chemotaxis"/>
    <property type="evidence" value="ECO:0007669"/>
    <property type="project" value="UniProtKB-KW"/>
</dbReference>
<dbReference type="SUPFAM" id="SSF103190">
    <property type="entry name" value="Sensory domain-like"/>
    <property type="match status" value="1"/>
</dbReference>
<feature type="domain" description="Methyl-accepting transducer" evidence="10">
    <location>
        <begin position="403"/>
        <end position="632"/>
    </location>
</feature>
<evidence type="ECO:0000256" key="6">
    <source>
        <dbReference type="ARBA" id="ARBA00023136"/>
    </source>
</evidence>
<feature type="transmembrane region" description="Helical" evidence="9">
    <location>
        <begin position="275"/>
        <end position="294"/>
    </location>
</feature>
<dbReference type="CDD" id="cd12914">
    <property type="entry name" value="PDC1_DGC_like"/>
    <property type="match status" value="1"/>
</dbReference>
<evidence type="ECO:0000313" key="12">
    <source>
        <dbReference type="EMBL" id="MBE6832104.1"/>
    </source>
</evidence>
<dbReference type="InterPro" id="IPR003660">
    <property type="entry name" value="HAMP_dom"/>
</dbReference>
<evidence type="ECO:0000256" key="9">
    <source>
        <dbReference type="SAM" id="Phobius"/>
    </source>
</evidence>
<feature type="transmembrane region" description="Helical" evidence="9">
    <location>
        <begin position="21"/>
        <end position="41"/>
    </location>
</feature>
<evidence type="ECO:0000256" key="2">
    <source>
        <dbReference type="ARBA" id="ARBA00022475"/>
    </source>
</evidence>
<evidence type="ECO:0000259" key="10">
    <source>
        <dbReference type="PROSITE" id="PS50111"/>
    </source>
</evidence>
<accession>A0A928KUY5</accession>
<comment type="caution">
    <text evidence="12">The sequence shown here is derived from an EMBL/GenBank/DDBJ whole genome shotgun (WGS) entry which is preliminary data.</text>
</comment>
<comment type="similarity">
    <text evidence="7">Belongs to the methyl-accepting chemotaxis (MCP) protein family.</text>
</comment>
<dbReference type="Proteomes" id="UP000754750">
    <property type="component" value="Unassembled WGS sequence"/>
</dbReference>
<evidence type="ECO:0000256" key="7">
    <source>
        <dbReference type="ARBA" id="ARBA00029447"/>
    </source>
</evidence>
<dbReference type="InterPro" id="IPR029151">
    <property type="entry name" value="Sensor-like_sf"/>
</dbReference>